<keyword evidence="1" id="KW-0808">Transferase</keyword>
<sequence length="155" mass="18072">MPIAGEFNIPKYVYHTSNAWSAALIVHTQIFDKQIQGQYVDLKEPLVIPGCTPIRPEDVIDPMLDQNDQRYRDWMIQGVEYNYSDGVLMNTWDEFEPLSIQTLRENEHLRAVSVKMPFYAIGPLTRKPDNIAGDRNAIDRWLDNQPLESVLYVFW</sequence>
<evidence type="ECO:0000256" key="1">
    <source>
        <dbReference type="ARBA" id="ARBA00022676"/>
    </source>
</evidence>
<gene>
    <name evidence="2" type="ORF">HAX54_050387</name>
</gene>
<dbReference type="PANTHER" id="PTHR48046">
    <property type="entry name" value="UDP-GLYCOSYLTRANSFERASE 72E1"/>
    <property type="match status" value="1"/>
</dbReference>
<keyword evidence="3" id="KW-1185">Reference proteome</keyword>
<organism evidence="2 3">
    <name type="scientific">Datura stramonium</name>
    <name type="common">Jimsonweed</name>
    <name type="synonym">Common thornapple</name>
    <dbReference type="NCBI Taxonomy" id="4076"/>
    <lineage>
        <taxon>Eukaryota</taxon>
        <taxon>Viridiplantae</taxon>
        <taxon>Streptophyta</taxon>
        <taxon>Embryophyta</taxon>
        <taxon>Tracheophyta</taxon>
        <taxon>Spermatophyta</taxon>
        <taxon>Magnoliopsida</taxon>
        <taxon>eudicotyledons</taxon>
        <taxon>Gunneridae</taxon>
        <taxon>Pentapetalae</taxon>
        <taxon>asterids</taxon>
        <taxon>lamiids</taxon>
        <taxon>Solanales</taxon>
        <taxon>Solanaceae</taxon>
        <taxon>Solanoideae</taxon>
        <taxon>Datureae</taxon>
        <taxon>Datura</taxon>
    </lineage>
</organism>
<reference evidence="2 3" key="1">
    <citation type="journal article" date="2021" name="BMC Genomics">
        <title>Datura genome reveals duplications of psychoactive alkaloid biosynthetic genes and high mutation rate following tissue culture.</title>
        <authorList>
            <person name="Rajewski A."/>
            <person name="Carter-House D."/>
            <person name="Stajich J."/>
            <person name="Litt A."/>
        </authorList>
    </citation>
    <scope>NUCLEOTIDE SEQUENCE [LARGE SCALE GENOMIC DNA]</scope>
    <source>
        <strain evidence="2">AR-01</strain>
    </source>
</reference>
<accession>A0ABS8WQ90</accession>
<dbReference type="SUPFAM" id="SSF53756">
    <property type="entry name" value="UDP-Glycosyltransferase/glycogen phosphorylase"/>
    <property type="match status" value="1"/>
</dbReference>
<dbReference type="Gene3D" id="3.40.50.2000">
    <property type="entry name" value="Glycogen Phosphorylase B"/>
    <property type="match status" value="1"/>
</dbReference>
<protein>
    <recommendedName>
        <fullName evidence="4">UDP-glycosyltransferase</fullName>
    </recommendedName>
</protein>
<evidence type="ECO:0008006" key="4">
    <source>
        <dbReference type="Google" id="ProtNLM"/>
    </source>
</evidence>
<name>A0ABS8WQ90_DATST</name>
<evidence type="ECO:0000313" key="3">
    <source>
        <dbReference type="Proteomes" id="UP000823775"/>
    </source>
</evidence>
<comment type="caution">
    <text evidence="2">The sequence shown here is derived from an EMBL/GenBank/DDBJ whole genome shotgun (WGS) entry which is preliminary data.</text>
</comment>
<dbReference type="EMBL" id="JACEIK010008783">
    <property type="protein sequence ID" value="MCE3051633.1"/>
    <property type="molecule type" value="Genomic_DNA"/>
</dbReference>
<evidence type="ECO:0000313" key="2">
    <source>
        <dbReference type="EMBL" id="MCE3051633.1"/>
    </source>
</evidence>
<dbReference type="Proteomes" id="UP000823775">
    <property type="component" value="Unassembled WGS sequence"/>
</dbReference>
<proteinExistence type="predicted"/>
<dbReference type="PANTHER" id="PTHR48046:SF1">
    <property type="entry name" value="GLYCOSYLTRANSFERASE-RELATED"/>
    <property type="match status" value="1"/>
</dbReference>
<keyword evidence="1" id="KW-0328">Glycosyltransferase</keyword>